<accession>A0A843ANG1</accession>
<dbReference type="Proteomes" id="UP000658733">
    <property type="component" value="Unassembled WGS sequence"/>
</dbReference>
<name>A0A843ANG1_METAZ</name>
<keyword evidence="1" id="KW-0175">Coiled coil</keyword>
<evidence type="ECO:0000313" key="4">
    <source>
        <dbReference type="Proteomes" id="UP000658733"/>
    </source>
</evidence>
<comment type="caution">
    <text evidence="3">The sequence shown here is derived from an EMBL/GenBank/DDBJ whole genome shotgun (WGS) entry which is preliminary data.</text>
</comment>
<organism evidence="3 4">
    <name type="scientific">Methanobrevibacter arboriphilus</name>
    <dbReference type="NCBI Taxonomy" id="39441"/>
    <lineage>
        <taxon>Archaea</taxon>
        <taxon>Methanobacteriati</taxon>
        <taxon>Methanobacteriota</taxon>
        <taxon>Methanomada group</taxon>
        <taxon>Methanobacteria</taxon>
        <taxon>Methanobacteriales</taxon>
        <taxon>Methanobacteriaceae</taxon>
        <taxon>Methanobrevibacter</taxon>
    </lineage>
</organism>
<evidence type="ECO:0000313" key="3">
    <source>
        <dbReference type="EMBL" id="MBF4468829.1"/>
    </source>
</evidence>
<evidence type="ECO:0000256" key="2">
    <source>
        <dbReference type="SAM" id="MobiDB-lite"/>
    </source>
</evidence>
<sequence length="634" mass="73242">MNTNIIPPQKIKIFNYELSVEKKGRKKYYYQLNKDEAKEFGHTHDKRPIELNETSQIVRRILNTLSGKITVKSDDGIEGLVSDEQIKNKIMQSLTHIDQALEGYELNRESIELKQAEEEKEKYLEEITKKADEFQDFLIINNISLHTFIWYICEWLSGGESKNSMIGLICHLSTYFKIKPVWFLTLGKAGEGKSVIDNNSQVLTPNNAVMNGRISEKAIYRKTIELGERYLDGKILTMKDLGGSRDIEKWMDTLDRYKELTTDGITEFELVSDTPDELTGERKTRFFIVKGNPSVCLTSVNTESFDDQIMRRGVNVSPEATDEQVKKFYHFNKGLIKEERRRILNDELLLFHAYIEYIYEYYHDIEIINPYWTCLEKWFKNSEYYKSSLSLYPSLVEAVTLLHYHDRETIIFNDKNYLVSTKFDNKLIADLFNPSQGMSESSVRVFNLLLKWYKPFSYDELEAYKIGDITLRDADTFFTVGEVKYKTSRVKALSGLPIGEIINTLQNNGLIEAVDKVNRGNKNIYVLSEYEPLESSNIIFDDDMINDYLEDIEYMYGIPPRGVSDIIIRENRNKTSDNSIGDLKLPPWFSKSPLVSVPLYTGSPLKSAEGGFVYRPSPPSSPLKSAKNNLSEEV</sequence>
<feature type="coiled-coil region" evidence="1">
    <location>
        <begin position="101"/>
        <end position="133"/>
    </location>
</feature>
<reference evidence="3" key="1">
    <citation type="submission" date="2020-10" db="EMBL/GenBank/DDBJ databases">
        <title>Dehalococcoides mccartyi of a TCE/Cr reducing biochatode.</title>
        <authorList>
            <person name="Matturro B."/>
        </authorList>
    </citation>
    <scope>NUCLEOTIDE SEQUENCE</scope>
    <source>
        <strain evidence="3">Bin4</strain>
    </source>
</reference>
<protein>
    <submittedName>
        <fullName evidence="3">Uncharacterized protein</fullName>
    </submittedName>
</protein>
<feature type="region of interest" description="Disordered" evidence="2">
    <location>
        <begin position="611"/>
        <end position="634"/>
    </location>
</feature>
<dbReference type="EMBL" id="JADIIN010000043">
    <property type="protein sequence ID" value="MBF4468829.1"/>
    <property type="molecule type" value="Genomic_DNA"/>
</dbReference>
<evidence type="ECO:0000256" key="1">
    <source>
        <dbReference type="SAM" id="Coils"/>
    </source>
</evidence>
<proteinExistence type="predicted"/>
<gene>
    <name evidence="3" type="ORF">ISP01_05425</name>
</gene>
<dbReference type="RefSeq" id="WP_278522895.1">
    <property type="nucleotide sequence ID" value="NZ_JADIIN010000043.1"/>
</dbReference>
<dbReference type="AlphaFoldDB" id="A0A843ANG1"/>